<feature type="region of interest" description="Disordered" evidence="1">
    <location>
        <begin position="1"/>
        <end position="26"/>
    </location>
</feature>
<accession>A0ABU1VIH3</accession>
<feature type="transmembrane region" description="Helical" evidence="2">
    <location>
        <begin position="66"/>
        <end position="85"/>
    </location>
</feature>
<keyword evidence="2" id="KW-1133">Transmembrane helix</keyword>
<evidence type="ECO:0000313" key="3">
    <source>
        <dbReference type="EMBL" id="MDR7097270.1"/>
    </source>
</evidence>
<evidence type="ECO:0000313" key="4">
    <source>
        <dbReference type="Proteomes" id="UP001265550"/>
    </source>
</evidence>
<dbReference type="Proteomes" id="UP001265550">
    <property type="component" value="Unassembled WGS sequence"/>
</dbReference>
<protein>
    <submittedName>
        <fullName evidence="3">Uncharacterized protein</fullName>
    </submittedName>
</protein>
<sequence length="191" mass="20700">MSTFASLPSAPLGLRPASTPAQKGVDGIQRRNDSARGLSVMLLAAVVAAMVVVADRLISTWADGQLFLAWVFLWVVVFAGMALFADTARSLARRAVVSLDGWSQALAEARAEARLWEMARMDHRLMTELLAARTQAETAADEPVAVSQTPTFAEALAPLGLPEAPKAAEPEMGFWERLGTARARNRLMYYI</sequence>
<evidence type="ECO:0000256" key="1">
    <source>
        <dbReference type="SAM" id="MobiDB-lite"/>
    </source>
</evidence>
<dbReference type="EMBL" id="JAVDWE010000021">
    <property type="protein sequence ID" value="MDR7097270.1"/>
    <property type="molecule type" value="Genomic_DNA"/>
</dbReference>
<keyword evidence="2" id="KW-0472">Membrane</keyword>
<feature type="transmembrane region" description="Helical" evidence="2">
    <location>
        <begin position="37"/>
        <end position="54"/>
    </location>
</feature>
<comment type="caution">
    <text evidence="3">The sequence shown here is derived from an EMBL/GenBank/DDBJ whole genome shotgun (WGS) entry which is preliminary data.</text>
</comment>
<keyword evidence="4" id="KW-1185">Reference proteome</keyword>
<reference evidence="3 4" key="1">
    <citation type="submission" date="2023-07" db="EMBL/GenBank/DDBJ databases">
        <title>Sorghum-associated microbial communities from plants grown in Nebraska, USA.</title>
        <authorList>
            <person name="Schachtman D."/>
        </authorList>
    </citation>
    <scope>NUCLEOTIDE SEQUENCE [LARGE SCALE GENOMIC DNA]</scope>
    <source>
        <strain evidence="3 4">BE240</strain>
    </source>
</reference>
<organism evidence="3 4">
    <name type="scientific">Hydrogenophaga laconesensis</name>
    <dbReference type="NCBI Taxonomy" id="1805971"/>
    <lineage>
        <taxon>Bacteria</taxon>
        <taxon>Pseudomonadati</taxon>
        <taxon>Pseudomonadota</taxon>
        <taxon>Betaproteobacteria</taxon>
        <taxon>Burkholderiales</taxon>
        <taxon>Comamonadaceae</taxon>
        <taxon>Hydrogenophaga</taxon>
    </lineage>
</organism>
<evidence type="ECO:0000256" key="2">
    <source>
        <dbReference type="SAM" id="Phobius"/>
    </source>
</evidence>
<keyword evidence="2" id="KW-0812">Transmembrane</keyword>
<name>A0ABU1VIH3_9BURK</name>
<dbReference type="RefSeq" id="WP_204734498.1">
    <property type="nucleotide sequence ID" value="NZ_JAVDWE010000021.1"/>
</dbReference>
<gene>
    <name evidence="3" type="ORF">J2X09_005044</name>
</gene>
<proteinExistence type="predicted"/>